<dbReference type="RefSeq" id="WP_002706086.1">
    <property type="nucleotide sequence ID" value="NZ_AGRW01000053.1"/>
</dbReference>
<gene>
    <name evidence="1" type="ORF">TresaDRAFT_0742</name>
</gene>
<dbReference type="STRING" id="907348.TresaDRAFT_0742"/>
<dbReference type="Proteomes" id="UP000003571">
    <property type="component" value="Unassembled WGS sequence"/>
</dbReference>
<evidence type="ECO:0008006" key="3">
    <source>
        <dbReference type="Google" id="ProtNLM"/>
    </source>
</evidence>
<evidence type="ECO:0000313" key="2">
    <source>
        <dbReference type="Proteomes" id="UP000003571"/>
    </source>
</evidence>
<name>H7ENI9_9SPIR</name>
<protein>
    <recommendedName>
        <fullName evidence="3">Transposase</fullName>
    </recommendedName>
</protein>
<proteinExistence type="predicted"/>
<accession>H7ENI9</accession>
<evidence type="ECO:0000313" key="1">
    <source>
        <dbReference type="EMBL" id="EIC00917.1"/>
    </source>
</evidence>
<dbReference type="EMBL" id="AGRW01000053">
    <property type="protein sequence ID" value="EIC00917.1"/>
    <property type="molecule type" value="Genomic_DNA"/>
</dbReference>
<reference evidence="1 2" key="1">
    <citation type="submission" date="2011-09" db="EMBL/GenBank/DDBJ databases">
        <title>The draft genome of Treponema saccharophilum DSM 2985.</title>
        <authorList>
            <consortium name="US DOE Joint Genome Institute (JGI-PGF)"/>
            <person name="Lucas S."/>
            <person name="Copeland A."/>
            <person name="Lapidus A."/>
            <person name="Glavina del Rio T."/>
            <person name="Dalin E."/>
            <person name="Tice H."/>
            <person name="Bruce D."/>
            <person name="Goodwin L."/>
            <person name="Pitluck S."/>
            <person name="Peters L."/>
            <person name="Kyrpides N."/>
            <person name="Mavromatis K."/>
            <person name="Ivanova N."/>
            <person name="Markowitz V."/>
            <person name="Cheng J.-F."/>
            <person name="Hugenholtz P."/>
            <person name="Woyke T."/>
            <person name="Wu D."/>
            <person name="Gronow S."/>
            <person name="Wellnitz S."/>
            <person name="Brambilla E."/>
            <person name="Klenk H.-P."/>
            <person name="Eisen J.A."/>
        </authorList>
    </citation>
    <scope>NUCLEOTIDE SEQUENCE [LARGE SCALE GENOMIC DNA]</scope>
    <source>
        <strain evidence="1 2">DSM 2985</strain>
    </source>
</reference>
<dbReference type="AlphaFoldDB" id="H7ENI9"/>
<organism evidence="1 2">
    <name type="scientific">Treponema saccharophilum DSM 2985</name>
    <dbReference type="NCBI Taxonomy" id="907348"/>
    <lineage>
        <taxon>Bacteria</taxon>
        <taxon>Pseudomonadati</taxon>
        <taxon>Spirochaetota</taxon>
        <taxon>Spirochaetia</taxon>
        <taxon>Spirochaetales</taxon>
        <taxon>Treponemataceae</taxon>
        <taxon>Treponema</taxon>
    </lineage>
</organism>
<sequence length="77" mass="8546">MQAKKSLSNISKNKELWIAQWKQESFERDIRSGLNAAMQQGIQQGITQVAKNMLSTGIPLEQISKLTGLSTAEIQSL</sequence>
<keyword evidence="2" id="KW-1185">Reference proteome</keyword>
<dbReference type="PATRIC" id="fig|907348.3.peg.2512"/>
<comment type="caution">
    <text evidence="1">The sequence shown here is derived from an EMBL/GenBank/DDBJ whole genome shotgun (WGS) entry which is preliminary data.</text>
</comment>